<dbReference type="EMBL" id="JAAMOW010000001">
    <property type="protein sequence ID" value="NGY03527.1"/>
    <property type="molecule type" value="Genomic_DNA"/>
</dbReference>
<organism evidence="4 5">
    <name type="scientific">Solimonas terrae</name>
    <dbReference type="NCBI Taxonomy" id="1396819"/>
    <lineage>
        <taxon>Bacteria</taxon>
        <taxon>Pseudomonadati</taxon>
        <taxon>Pseudomonadota</taxon>
        <taxon>Gammaproteobacteria</taxon>
        <taxon>Nevskiales</taxon>
        <taxon>Nevskiaceae</taxon>
        <taxon>Solimonas</taxon>
    </lineage>
</organism>
<dbReference type="CDD" id="cd04301">
    <property type="entry name" value="NAT_SF"/>
    <property type="match status" value="1"/>
</dbReference>
<dbReference type="Gene3D" id="3.40.630.30">
    <property type="match status" value="1"/>
</dbReference>
<comment type="caution">
    <text evidence="4">The sequence shown here is derived from an EMBL/GenBank/DDBJ whole genome shotgun (WGS) entry which is preliminary data.</text>
</comment>
<dbReference type="SUPFAM" id="SSF55729">
    <property type="entry name" value="Acyl-CoA N-acyltransferases (Nat)"/>
    <property type="match status" value="1"/>
</dbReference>
<dbReference type="Proteomes" id="UP000472676">
    <property type="component" value="Unassembled WGS sequence"/>
</dbReference>
<dbReference type="InterPro" id="IPR000182">
    <property type="entry name" value="GNAT_dom"/>
</dbReference>
<dbReference type="InterPro" id="IPR050832">
    <property type="entry name" value="Bact_Acetyltransf"/>
</dbReference>
<feature type="domain" description="N-acetyltransferase" evidence="3">
    <location>
        <begin position="4"/>
        <end position="160"/>
    </location>
</feature>
<reference evidence="4 5" key="1">
    <citation type="journal article" date="2014" name="Int. J. Syst. Evol. Microbiol.">
        <title>Solimonas terrae sp. nov., isolated from soil.</title>
        <authorList>
            <person name="Kim S.J."/>
            <person name="Moon J.Y."/>
            <person name="Weon H.Y."/>
            <person name="Ahn J.H."/>
            <person name="Chen W.M."/>
            <person name="Kwon S.W."/>
        </authorList>
    </citation>
    <scope>NUCLEOTIDE SEQUENCE [LARGE SCALE GENOMIC DNA]</scope>
    <source>
        <strain evidence="4 5">KIS83-12</strain>
    </source>
</reference>
<dbReference type="Pfam" id="PF00583">
    <property type="entry name" value="Acetyltransf_1"/>
    <property type="match status" value="1"/>
</dbReference>
<keyword evidence="5" id="KW-1185">Reference proteome</keyword>
<dbReference type="PROSITE" id="PS51186">
    <property type="entry name" value="GNAT"/>
    <property type="match status" value="1"/>
</dbReference>
<evidence type="ECO:0000313" key="4">
    <source>
        <dbReference type="EMBL" id="NGY03527.1"/>
    </source>
</evidence>
<dbReference type="RefSeq" id="WP_166251008.1">
    <property type="nucleotide sequence ID" value="NZ_JAAMOW010000001.1"/>
</dbReference>
<dbReference type="PANTHER" id="PTHR43877">
    <property type="entry name" value="AMINOALKYLPHOSPHONATE N-ACETYLTRANSFERASE-RELATED-RELATED"/>
    <property type="match status" value="1"/>
</dbReference>
<proteinExistence type="predicted"/>
<keyword evidence="2" id="KW-0012">Acyltransferase</keyword>
<gene>
    <name evidence="4" type="ORF">G7Y85_01990</name>
</gene>
<evidence type="ECO:0000313" key="5">
    <source>
        <dbReference type="Proteomes" id="UP000472676"/>
    </source>
</evidence>
<dbReference type="GO" id="GO:0016747">
    <property type="term" value="F:acyltransferase activity, transferring groups other than amino-acyl groups"/>
    <property type="evidence" value="ECO:0007669"/>
    <property type="project" value="InterPro"/>
</dbReference>
<evidence type="ECO:0000259" key="3">
    <source>
        <dbReference type="PROSITE" id="PS51186"/>
    </source>
</evidence>
<name>A0A6M2BN88_9GAMM</name>
<evidence type="ECO:0000256" key="2">
    <source>
        <dbReference type="ARBA" id="ARBA00023315"/>
    </source>
</evidence>
<protein>
    <submittedName>
        <fullName evidence="4">GNAT family N-acetyltransferase</fullName>
    </submittedName>
</protein>
<dbReference type="AlphaFoldDB" id="A0A6M2BN88"/>
<sequence length="168" mass="18682">MKALEVRHSDDRDIEQIRQIYAEPAVYANTLQLPLPSAAAWTRKLGVLPDGAYSFVACDGGEVLGQLALLVEASPRRRHVANIGMGVKGDARRRGVGSALMAAAIDMAERWLAIRRIELSVYTDNKAAIGLYRKFGFVVDGTFREYAFRDGTYVDVHAMSRLAQQVRW</sequence>
<accession>A0A6M2BN88</accession>
<dbReference type="PANTHER" id="PTHR43877:SF2">
    <property type="entry name" value="AMINOALKYLPHOSPHONATE N-ACETYLTRANSFERASE-RELATED"/>
    <property type="match status" value="1"/>
</dbReference>
<keyword evidence="1 4" id="KW-0808">Transferase</keyword>
<evidence type="ECO:0000256" key="1">
    <source>
        <dbReference type="ARBA" id="ARBA00022679"/>
    </source>
</evidence>
<dbReference type="InterPro" id="IPR016181">
    <property type="entry name" value="Acyl_CoA_acyltransferase"/>
</dbReference>